<evidence type="ECO:0000313" key="1">
    <source>
        <dbReference type="EMBL" id="MBB2966493.1"/>
    </source>
</evidence>
<protein>
    <submittedName>
        <fullName evidence="1">Uncharacterized protein</fullName>
    </submittedName>
</protein>
<sequence>MTGAADPAAADAVSAFLDYYAQQRPEEARFARLLLDDGGLVVSAWGPEQMAVWHLEVQRGDMLVMFHSERGYAEWPRVVRSAVPRPHWDEYRPIGLGVFAWARAHGVPFRLDDPDDVDHDLVAHGRDALDRLDRGGDAPLQRVYQAWIGDRLTRRAGDASRPRSHAVAAMEAAAAGEHLET</sequence>
<dbReference type="EMBL" id="JACHVP010000001">
    <property type="protein sequence ID" value="MBB2966493.1"/>
    <property type="molecule type" value="Genomic_DNA"/>
</dbReference>
<organism evidence="1 2">
    <name type="scientific">Leifsonia aquatica</name>
    <name type="common">Corynebacterium aquaticum</name>
    <dbReference type="NCBI Taxonomy" id="144185"/>
    <lineage>
        <taxon>Bacteria</taxon>
        <taxon>Bacillati</taxon>
        <taxon>Actinomycetota</taxon>
        <taxon>Actinomycetes</taxon>
        <taxon>Micrococcales</taxon>
        <taxon>Microbacteriaceae</taxon>
        <taxon>Leifsonia</taxon>
    </lineage>
</organism>
<dbReference type="Proteomes" id="UP000538196">
    <property type="component" value="Unassembled WGS sequence"/>
</dbReference>
<comment type="caution">
    <text evidence="1">The sequence shown here is derived from an EMBL/GenBank/DDBJ whole genome shotgun (WGS) entry which is preliminary data.</text>
</comment>
<evidence type="ECO:0000313" key="2">
    <source>
        <dbReference type="Proteomes" id="UP000538196"/>
    </source>
</evidence>
<reference evidence="1 2" key="1">
    <citation type="submission" date="2020-08" db="EMBL/GenBank/DDBJ databases">
        <title>Sequencing the genomes of 1000 actinobacteria strains.</title>
        <authorList>
            <person name="Klenk H.-P."/>
        </authorList>
    </citation>
    <scope>NUCLEOTIDE SEQUENCE [LARGE SCALE GENOMIC DNA]</scope>
    <source>
        <strain evidence="1 2">DSM 20146</strain>
    </source>
</reference>
<proteinExistence type="predicted"/>
<gene>
    <name evidence="1" type="ORF">FHX33_001225</name>
</gene>
<dbReference type="AlphaFoldDB" id="A0A7W4UUI2"/>
<keyword evidence="2" id="KW-1185">Reference proteome</keyword>
<accession>A0A7W4UUI2</accession>
<name>A0A7W4UUI2_LEIAQ</name>
<dbReference type="RefSeq" id="WP_155829216.1">
    <property type="nucleotide sequence ID" value="NZ_JACHVP010000001.1"/>
</dbReference>